<protein>
    <submittedName>
        <fullName evidence="1">Replication factor A protein 1</fullName>
    </submittedName>
</protein>
<dbReference type="Proteomes" id="UP001172386">
    <property type="component" value="Unassembled WGS sequence"/>
</dbReference>
<sequence length="399" mass="44584">MDSSAVLQRLNAGSLQAIFQNTPGRVEQPVVQCVQIKPMTQSNGEPSERFRVVFSDGRNYVQTMLATQLNDEIHDGRLKRGVIAQLIAYQANNVKGKRILIITAIRVLTELGEHEKLGNPVMMDIKDEGTTDTITSNNFYGQPQQQQQQQTRSMPSHGKPPTSSSSHANIYPIEALSPYSHKWTIKARCTNKSDIKTWHNRNGEGQLFSVNLLDDSGEIRATGFNEQCKQLYDLFQEGSVYYISSPCRVQMAKKQFSNVNNDYELTFERDTVVEKAESQDDVPQVRFNFTTIADLQTVDKDTTIDVVGILQEVGEVNQITSKTTSKPYDKRELTLVDDTGYSVRLTVWGKVASTFEVAPQSVVAFKGVKVSDFGGRSLSLLSSGSMTVNPDMAESHRLR</sequence>
<evidence type="ECO:0000313" key="2">
    <source>
        <dbReference type="Proteomes" id="UP001172386"/>
    </source>
</evidence>
<comment type="caution">
    <text evidence="1">The sequence shown here is derived from an EMBL/GenBank/DDBJ whole genome shotgun (WGS) entry which is preliminary data.</text>
</comment>
<name>A0ACC2ZVW6_9EURO</name>
<proteinExistence type="predicted"/>
<feature type="non-terminal residue" evidence="1">
    <location>
        <position position="399"/>
    </location>
</feature>
<accession>A0ACC2ZVW6</accession>
<reference evidence="1" key="1">
    <citation type="submission" date="2022-10" db="EMBL/GenBank/DDBJ databases">
        <title>Culturing micro-colonial fungi from biological soil crusts in the Mojave desert and describing Neophaeococcomyces mojavensis, and introducing the new genera and species Taxawa tesnikishii.</title>
        <authorList>
            <person name="Kurbessoian T."/>
            <person name="Stajich J.E."/>
        </authorList>
    </citation>
    <scope>NUCLEOTIDE SEQUENCE</scope>
    <source>
        <strain evidence="1">JES_112</strain>
    </source>
</reference>
<organism evidence="1 2">
    <name type="scientific">Neophaeococcomyces mojaviensis</name>
    <dbReference type="NCBI Taxonomy" id="3383035"/>
    <lineage>
        <taxon>Eukaryota</taxon>
        <taxon>Fungi</taxon>
        <taxon>Dikarya</taxon>
        <taxon>Ascomycota</taxon>
        <taxon>Pezizomycotina</taxon>
        <taxon>Eurotiomycetes</taxon>
        <taxon>Chaetothyriomycetidae</taxon>
        <taxon>Chaetothyriales</taxon>
        <taxon>Chaetothyriales incertae sedis</taxon>
        <taxon>Neophaeococcomyces</taxon>
    </lineage>
</organism>
<dbReference type="EMBL" id="JAPDRQ010000247">
    <property type="protein sequence ID" value="KAJ9651592.1"/>
    <property type="molecule type" value="Genomic_DNA"/>
</dbReference>
<evidence type="ECO:0000313" key="1">
    <source>
        <dbReference type="EMBL" id="KAJ9651592.1"/>
    </source>
</evidence>
<gene>
    <name evidence="1" type="primary">RFA1</name>
    <name evidence="1" type="ORF">H2198_009147</name>
</gene>
<keyword evidence="2" id="KW-1185">Reference proteome</keyword>